<dbReference type="PANTHER" id="PTHR34535">
    <property type="entry name" value="HYDROGENASE MATURATION FACTOR HYPA"/>
    <property type="match status" value="1"/>
</dbReference>
<protein>
    <recommendedName>
        <fullName evidence="7">Hydrogenase maturation nickel metallochaperone HypA</fullName>
    </recommendedName>
</protein>
<dbReference type="Pfam" id="PF01155">
    <property type="entry name" value="HypA"/>
    <property type="match status" value="1"/>
</dbReference>
<name>A0A523BIA0_9CREN</name>
<dbReference type="PROSITE" id="PS01249">
    <property type="entry name" value="HYPA"/>
    <property type="match status" value="1"/>
</dbReference>
<dbReference type="PIRSF" id="PIRSF004761">
    <property type="entry name" value="Hydrgn_mat_HypA"/>
    <property type="match status" value="1"/>
</dbReference>
<evidence type="ECO:0000256" key="4">
    <source>
        <dbReference type="ARBA" id="ARBA00022833"/>
    </source>
</evidence>
<accession>A0A523BIA0</accession>
<dbReference type="GO" id="GO:0008270">
    <property type="term" value="F:zinc ion binding"/>
    <property type="evidence" value="ECO:0007669"/>
    <property type="project" value="TreeGrafter"/>
</dbReference>
<evidence type="ECO:0000313" key="6">
    <source>
        <dbReference type="Proteomes" id="UP000315399"/>
    </source>
</evidence>
<evidence type="ECO:0000256" key="2">
    <source>
        <dbReference type="ARBA" id="ARBA00022596"/>
    </source>
</evidence>
<comment type="similarity">
    <text evidence="1">Belongs to the HypA/HybF family.</text>
</comment>
<dbReference type="InterPro" id="IPR000688">
    <property type="entry name" value="HypA/HybF"/>
</dbReference>
<evidence type="ECO:0008006" key="7">
    <source>
        <dbReference type="Google" id="ProtNLM"/>
    </source>
</evidence>
<reference evidence="5 6" key="1">
    <citation type="journal article" date="2019" name="Nat. Microbiol.">
        <title>Expanding anaerobic alkane metabolism in the domain of Archaea.</title>
        <authorList>
            <person name="Wang Y."/>
            <person name="Wegener G."/>
            <person name="Hou J."/>
            <person name="Wang F."/>
            <person name="Xiao X."/>
        </authorList>
    </citation>
    <scope>NUCLEOTIDE SEQUENCE [LARGE SCALE GENOMIC DNA]</scope>
    <source>
        <strain evidence="5">WYZ-LMO10</strain>
    </source>
</reference>
<sequence length="111" mass="12550">MDFLEGLSKEQGFKKIEAVYIEIGGMTHIDPAQFRFSLKLVSQGTVAEGCRIYIKRRDPVLRCNSCGKEIKINLKDLGSMPLSFRCQSCGGELRVEKGRELLLKRVRGTKK</sequence>
<keyword evidence="4" id="KW-0862">Zinc</keyword>
<comment type="caution">
    <text evidence="5">The sequence shown here is derived from an EMBL/GenBank/DDBJ whole genome shotgun (WGS) entry which is preliminary data.</text>
</comment>
<keyword evidence="3" id="KW-0479">Metal-binding</keyword>
<dbReference type="AlphaFoldDB" id="A0A523BIA0"/>
<dbReference type="Proteomes" id="UP000315399">
    <property type="component" value="Unassembled WGS sequence"/>
</dbReference>
<evidence type="ECO:0000256" key="3">
    <source>
        <dbReference type="ARBA" id="ARBA00022723"/>
    </source>
</evidence>
<evidence type="ECO:0000256" key="1">
    <source>
        <dbReference type="ARBA" id="ARBA00010748"/>
    </source>
</evidence>
<dbReference type="Gene3D" id="3.30.2320.80">
    <property type="match status" value="1"/>
</dbReference>
<proteinExistence type="inferred from homology"/>
<gene>
    <name evidence="5" type="ORF">DSO08_00140</name>
</gene>
<dbReference type="InterPro" id="IPR020538">
    <property type="entry name" value="Hydgase_Ni_incorp_HypA/HybF_CS"/>
</dbReference>
<organism evidence="5 6">
    <name type="scientific">Thermoproteota archaeon</name>
    <dbReference type="NCBI Taxonomy" id="2056631"/>
    <lineage>
        <taxon>Archaea</taxon>
        <taxon>Thermoproteota</taxon>
    </lineage>
</organism>
<dbReference type="GO" id="GO:0016151">
    <property type="term" value="F:nickel cation binding"/>
    <property type="evidence" value="ECO:0007669"/>
    <property type="project" value="InterPro"/>
</dbReference>
<dbReference type="PANTHER" id="PTHR34535:SF3">
    <property type="entry name" value="HYDROGENASE MATURATION FACTOR HYPA"/>
    <property type="match status" value="1"/>
</dbReference>
<evidence type="ECO:0000313" key="5">
    <source>
        <dbReference type="EMBL" id="TDA40250.1"/>
    </source>
</evidence>
<keyword evidence="2" id="KW-0533">Nickel</keyword>
<dbReference type="EMBL" id="QNVH01000001">
    <property type="protein sequence ID" value="TDA40250.1"/>
    <property type="molecule type" value="Genomic_DNA"/>
</dbReference>
<dbReference type="GO" id="GO:0051604">
    <property type="term" value="P:protein maturation"/>
    <property type="evidence" value="ECO:0007669"/>
    <property type="project" value="InterPro"/>
</dbReference>